<dbReference type="InterPro" id="IPR019734">
    <property type="entry name" value="TPR_rpt"/>
</dbReference>
<dbReference type="Gene3D" id="1.25.40.10">
    <property type="entry name" value="Tetratricopeptide repeat domain"/>
    <property type="match status" value="1"/>
</dbReference>
<organism evidence="2 3">
    <name type="scientific">Chamaesiphon minutus (strain ATCC 27169 / PCC 6605)</name>
    <dbReference type="NCBI Taxonomy" id="1173020"/>
    <lineage>
        <taxon>Bacteria</taxon>
        <taxon>Bacillati</taxon>
        <taxon>Cyanobacteriota</taxon>
        <taxon>Cyanophyceae</taxon>
        <taxon>Gomontiellales</taxon>
        <taxon>Chamaesiphonaceae</taxon>
        <taxon>Chamaesiphon</taxon>
    </lineage>
</organism>
<sequence length="93" mass="10944">MENHPDRNIRLDLDRHHLADRIYTCMENGDIFGAIDWIDREIATDPNCAYLYAERANFRQQIGDLSGAIVDYDRAIDLQPHNQLFKQWRDLLG</sequence>
<dbReference type="AlphaFoldDB" id="K9UF68"/>
<dbReference type="OrthoDB" id="508486at2"/>
<evidence type="ECO:0000313" key="3">
    <source>
        <dbReference type="Proteomes" id="UP000010366"/>
    </source>
</evidence>
<name>K9UF68_CHAP6</name>
<dbReference type="InterPro" id="IPR011990">
    <property type="entry name" value="TPR-like_helical_dom_sf"/>
</dbReference>
<evidence type="ECO:0000313" key="2">
    <source>
        <dbReference type="EMBL" id="AFY93273.1"/>
    </source>
</evidence>
<dbReference type="SMART" id="SM00028">
    <property type="entry name" value="TPR"/>
    <property type="match status" value="1"/>
</dbReference>
<keyword evidence="1" id="KW-0802">TPR repeat</keyword>
<dbReference type="KEGG" id="cmp:Cha6605_2190"/>
<reference evidence="2 3" key="1">
    <citation type="submission" date="2012-05" db="EMBL/GenBank/DDBJ databases">
        <title>Finished chromosome of genome of Chamaesiphon sp. PCC 6605.</title>
        <authorList>
            <consortium name="US DOE Joint Genome Institute"/>
            <person name="Gugger M."/>
            <person name="Coursin T."/>
            <person name="Rippka R."/>
            <person name="Tandeau De Marsac N."/>
            <person name="Huntemann M."/>
            <person name="Wei C.-L."/>
            <person name="Han J."/>
            <person name="Detter J.C."/>
            <person name="Han C."/>
            <person name="Tapia R."/>
            <person name="Chen A."/>
            <person name="Kyrpides N."/>
            <person name="Mavromatis K."/>
            <person name="Markowitz V."/>
            <person name="Szeto E."/>
            <person name="Ivanova N."/>
            <person name="Pagani I."/>
            <person name="Pati A."/>
            <person name="Goodwin L."/>
            <person name="Nordberg H.P."/>
            <person name="Cantor M.N."/>
            <person name="Hua S.X."/>
            <person name="Woyke T."/>
            <person name="Kerfeld C.A."/>
        </authorList>
    </citation>
    <scope>NUCLEOTIDE SEQUENCE [LARGE SCALE GENOMIC DNA]</scope>
    <source>
        <strain evidence="3">ATCC 27169 / PCC 6605</strain>
    </source>
</reference>
<dbReference type="EMBL" id="CP003600">
    <property type="protein sequence ID" value="AFY93273.1"/>
    <property type="molecule type" value="Genomic_DNA"/>
</dbReference>
<dbReference type="HOGENOM" id="CLU_2394421_0_0_3"/>
<dbReference type="Proteomes" id="UP000010366">
    <property type="component" value="Chromosome"/>
</dbReference>
<feature type="repeat" description="TPR" evidence="1">
    <location>
        <begin position="49"/>
        <end position="82"/>
    </location>
</feature>
<evidence type="ECO:0000256" key="1">
    <source>
        <dbReference type="PROSITE-ProRule" id="PRU00339"/>
    </source>
</evidence>
<gene>
    <name evidence="2" type="ORF">Cha6605_2190</name>
</gene>
<dbReference type="PROSITE" id="PS50005">
    <property type="entry name" value="TPR"/>
    <property type="match status" value="1"/>
</dbReference>
<proteinExistence type="predicted"/>
<protein>
    <submittedName>
        <fullName evidence="2">Tetratricopeptide repeat protein</fullName>
    </submittedName>
</protein>
<accession>K9UF68</accession>
<dbReference type="RefSeq" id="WP_015159428.1">
    <property type="nucleotide sequence ID" value="NC_019697.1"/>
</dbReference>
<keyword evidence="3" id="KW-1185">Reference proteome</keyword>
<dbReference type="eggNOG" id="COG3063">
    <property type="taxonomic scope" value="Bacteria"/>
</dbReference>
<dbReference type="SUPFAM" id="SSF48452">
    <property type="entry name" value="TPR-like"/>
    <property type="match status" value="1"/>
</dbReference>